<dbReference type="PANTHER" id="PTHR32382">
    <property type="entry name" value="FASCICLIN-LIKE ARABINOGALACTAN PROTEIN"/>
    <property type="match status" value="1"/>
</dbReference>
<dbReference type="FunFam" id="2.30.180.10:FF:000008">
    <property type="entry name" value="Fasciclin-like arabinogalactan protein 10"/>
    <property type="match status" value="1"/>
</dbReference>
<keyword evidence="7" id="KW-0472">Membrane</keyword>
<gene>
    <name evidence="12" type="ORF">BRARA_D02743</name>
</gene>
<name>A0A397ZW75_BRACM</name>
<dbReference type="AlphaFoldDB" id="A0A397ZW75"/>
<evidence type="ECO:0000256" key="9">
    <source>
        <dbReference type="SAM" id="MobiDB-lite"/>
    </source>
</evidence>
<dbReference type="GO" id="GO:0098552">
    <property type="term" value="C:side of membrane"/>
    <property type="evidence" value="ECO:0007669"/>
    <property type="project" value="UniProtKB-KW"/>
</dbReference>
<keyword evidence="4" id="KW-0336">GPI-anchor</keyword>
<sequence length="415" mass="43435">MAPPQTFSLLAFTFSLLAISSTVGGYNITKILASYPDYSSFNSYLSQTKLAEEINTYPTITLLALNNDAMASFAGKRPLSVVKKALSLLTLLDYYDPESLHQISEGTTLSVTLYNNTAGNAPEYLGYVNITDLYGGQVAFGSAVSGSKLDSYFTKSIKQIPYDISVVEIDAPIIAPGILAASPANITVLLENAGCKTFAKMLAKSGVIKKYESVIKNGLTVFAPSDEAFKAKGVPDLTKLTRDEVVSLVEYHALAHYKPKGSLKSNKNKISTLATTGAGKFDLTTSTSGDDEVVLHTGIASSRLVHTVLDATPVVIFTVDNVLLPTELFGKSHSPAPAPVLSPAPALSPAGGAPPAAASPSEPPTDESPKRSHTDSPTGLANSKSANAAVAVRSPSLFTALVTIAAIAVSVSRCS</sequence>
<comment type="similarity">
    <text evidence="2">Belongs to the fasciclin-like AGP family.</text>
</comment>
<accession>A0A397ZW75</accession>
<keyword evidence="5 10" id="KW-0732">Signal</keyword>
<dbReference type="SUPFAM" id="SSF82153">
    <property type="entry name" value="FAS1 domain"/>
    <property type="match status" value="2"/>
</dbReference>
<keyword evidence="6" id="KW-0654">Proteoglycan</keyword>
<reference evidence="12 13" key="1">
    <citation type="submission" date="2018-06" db="EMBL/GenBank/DDBJ databases">
        <title>WGS assembly of Brassica rapa FPsc.</title>
        <authorList>
            <person name="Bowman J."/>
            <person name="Kohchi T."/>
            <person name="Yamato K."/>
            <person name="Jenkins J."/>
            <person name="Shu S."/>
            <person name="Ishizaki K."/>
            <person name="Yamaoka S."/>
            <person name="Nishihama R."/>
            <person name="Nakamura Y."/>
            <person name="Berger F."/>
            <person name="Adam C."/>
            <person name="Aki S."/>
            <person name="Althoff F."/>
            <person name="Araki T."/>
            <person name="Arteaga-Vazquez M."/>
            <person name="Balasubrmanian S."/>
            <person name="Bauer D."/>
            <person name="Boehm C."/>
            <person name="Briginshaw L."/>
            <person name="Caballero-Perez J."/>
            <person name="Catarino B."/>
            <person name="Chen F."/>
            <person name="Chiyoda S."/>
            <person name="Chovatia M."/>
            <person name="Davies K."/>
            <person name="Delmans M."/>
            <person name="Demura T."/>
            <person name="Dierschke T."/>
            <person name="Dolan L."/>
            <person name="Dorantes-Acosta A."/>
            <person name="Eklund D."/>
            <person name="Florent S."/>
            <person name="Flores-Sandoval E."/>
            <person name="Fujiyama A."/>
            <person name="Fukuzawa H."/>
            <person name="Galik B."/>
            <person name="Grimanelli D."/>
            <person name="Grimwood J."/>
            <person name="Grossniklaus U."/>
            <person name="Hamada T."/>
            <person name="Haseloff J."/>
            <person name="Hetherington A."/>
            <person name="Higo A."/>
            <person name="Hirakawa Y."/>
            <person name="Hundley H."/>
            <person name="Ikeda Y."/>
            <person name="Inoue K."/>
            <person name="Inoue S."/>
            <person name="Ishida S."/>
            <person name="Jia Q."/>
            <person name="Kakita M."/>
            <person name="Kanazawa T."/>
            <person name="Kawai Y."/>
            <person name="Kawashima T."/>
            <person name="Kennedy M."/>
            <person name="Kinose K."/>
            <person name="Kinoshita T."/>
            <person name="Kohara Y."/>
            <person name="Koide E."/>
            <person name="Komatsu K."/>
            <person name="Kopischke S."/>
            <person name="Kubo M."/>
            <person name="Kyozuka J."/>
            <person name="Lagercrantz U."/>
            <person name="Lin S."/>
            <person name="Lindquist E."/>
            <person name="Lipzen A."/>
            <person name="Lu C."/>
            <person name="Luna E."/>
            <person name="Martienssen R."/>
            <person name="Minamino N."/>
            <person name="Mizutani M."/>
            <person name="Mizutani M."/>
            <person name="Mochizuki N."/>
            <person name="Monte I."/>
            <person name="Mosher R."/>
            <person name="Nagasaki H."/>
            <person name="Nakagami H."/>
            <person name="Naramoto S."/>
            <person name="Nishitani K."/>
            <person name="Ohtani M."/>
            <person name="Okamoto T."/>
            <person name="Okumura M."/>
            <person name="Phillips J."/>
            <person name="Pollak B."/>
            <person name="Reinders A."/>
            <person name="Roevekamp M."/>
            <person name="Sano R."/>
            <person name="Sawa S."/>
            <person name="Schmid M."/>
            <person name="Shirakawa M."/>
            <person name="Solano R."/>
            <person name="Spunde A."/>
            <person name="Suetsugu N."/>
            <person name="Sugano S."/>
            <person name="Sugiyama A."/>
            <person name="Sun R."/>
            <person name="Suzuki Y."/>
            <person name="Takenaka M."/>
            <person name="Takezawa D."/>
            <person name="Tomogane H."/>
            <person name="Tsuzuki M."/>
            <person name="Ueda T."/>
            <person name="Umeda M."/>
            <person name="Ward J."/>
            <person name="Watanabe Y."/>
            <person name="Yazaki K."/>
            <person name="Yokoyama R."/>
            <person name="Yoshitake Y."/>
            <person name="Yotsui I."/>
            <person name="Zachgo S."/>
            <person name="Schmutz J."/>
        </authorList>
    </citation>
    <scope>NUCLEOTIDE SEQUENCE [LARGE SCALE GENOMIC DNA]</scope>
    <source>
        <strain evidence="13">cv. B-3</strain>
    </source>
</reference>
<dbReference type="Pfam" id="PF02469">
    <property type="entry name" value="Fasciclin"/>
    <property type="match status" value="1"/>
</dbReference>
<dbReference type="PANTHER" id="PTHR32382:SF54">
    <property type="entry name" value="FAS1 DOMAIN-CONTAINING PROTEIN"/>
    <property type="match status" value="1"/>
</dbReference>
<keyword evidence="3" id="KW-1003">Cell membrane</keyword>
<proteinExistence type="inferred from homology"/>
<protein>
    <recommendedName>
        <fullName evidence="11">FAS1 domain-containing protein</fullName>
    </recommendedName>
</protein>
<organism evidence="12 13">
    <name type="scientific">Brassica campestris</name>
    <name type="common">Field mustard</name>
    <dbReference type="NCBI Taxonomy" id="3711"/>
    <lineage>
        <taxon>Eukaryota</taxon>
        <taxon>Viridiplantae</taxon>
        <taxon>Streptophyta</taxon>
        <taxon>Embryophyta</taxon>
        <taxon>Tracheophyta</taxon>
        <taxon>Spermatophyta</taxon>
        <taxon>Magnoliopsida</taxon>
        <taxon>eudicotyledons</taxon>
        <taxon>Gunneridae</taxon>
        <taxon>Pentapetalae</taxon>
        <taxon>rosids</taxon>
        <taxon>malvids</taxon>
        <taxon>Brassicales</taxon>
        <taxon>Brassicaceae</taxon>
        <taxon>Brassiceae</taxon>
        <taxon>Brassica</taxon>
    </lineage>
</organism>
<feature type="region of interest" description="Disordered" evidence="9">
    <location>
        <begin position="340"/>
        <end position="386"/>
    </location>
</feature>
<dbReference type="SMART" id="SM00554">
    <property type="entry name" value="FAS1"/>
    <property type="match status" value="1"/>
</dbReference>
<dbReference type="EMBL" id="CM010631">
    <property type="protein sequence ID" value="RID67670.1"/>
    <property type="molecule type" value="Genomic_DNA"/>
</dbReference>
<evidence type="ECO:0000256" key="10">
    <source>
        <dbReference type="SAM" id="SignalP"/>
    </source>
</evidence>
<evidence type="ECO:0000256" key="8">
    <source>
        <dbReference type="ARBA" id="ARBA00023288"/>
    </source>
</evidence>
<evidence type="ECO:0000256" key="4">
    <source>
        <dbReference type="ARBA" id="ARBA00022622"/>
    </source>
</evidence>
<dbReference type="Proteomes" id="UP000264353">
    <property type="component" value="Chromosome A4"/>
</dbReference>
<evidence type="ECO:0000313" key="13">
    <source>
        <dbReference type="Proteomes" id="UP000264353"/>
    </source>
</evidence>
<evidence type="ECO:0000256" key="1">
    <source>
        <dbReference type="ARBA" id="ARBA00004609"/>
    </source>
</evidence>
<dbReference type="InterPro" id="IPR000782">
    <property type="entry name" value="FAS1_domain"/>
</dbReference>
<evidence type="ECO:0000256" key="6">
    <source>
        <dbReference type="ARBA" id="ARBA00022974"/>
    </source>
</evidence>
<dbReference type="InterPro" id="IPR033254">
    <property type="entry name" value="Plant_FLA"/>
</dbReference>
<evidence type="ECO:0000313" key="12">
    <source>
        <dbReference type="EMBL" id="RID67670.1"/>
    </source>
</evidence>
<evidence type="ECO:0000256" key="7">
    <source>
        <dbReference type="ARBA" id="ARBA00023136"/>
    </source>
</evidence>
<evidence type="ECO:0000256" key="5">
    <source>
        <dbReference type="ARBA" id="ARBA00022729"/>
    </source>
</evidence>
<keyword evidence="6" id="KW-0325">Glycoprotein</keyword>
<evidence type="ECO:0000256" key="2">
    <source>
        <dbReference type="ARBA" id="ARBA00007843"/>
    </source>
</evidence>
<feature type="domain" description="FAS1" evidence="11">
    <location>
        <begin position="182"/>
        <end position="323"/>
    </location>
</feature>
<feature type="chain" id="PRO_5017184852" description="FAS1 domain-containing protein" evidence="10">
    <location>
        <begin position="26"/>
        <end position="415"/>
    </location>
</feature>
<dbReference type="PROSITE" id="PS50213">
    <property type="entry name" value="FAS1"/>
    <property type="match status" value="1"/>
</dbReference>
<evidence type="ECO:0000256" key="3">
    <source>
        <dbReference type="ARBA" id="ARBA00022475"/>
    </source>
</evidence>
<feature type="signal peptide" evidence="10">
    <location>
        <begin position="1"/>
        <end position="25"/>
    </location>
</feature>
<evidence type="ECO:0000259" key="11">
    <source>
        <dbReference type="PROSITE" id="PS50213"/>
    </source>
</evidence>
<dbReference type="Gene3D" id="2.30.180.10">
    <property type="entry name" value="FAS1 domain"/>
    <property type="match status" value="2"/>
</dbReference>
<feature type="compositionally biased region" description="Low complexity" evidence="9">
    <location>
        <begin position="343"/>
        <end position="360"/>
    </location>
</feature>
<dbReference type="InterPro" id="IPR036378">
    <property type="entry name" value="FAS1_dom_sf"/>
</dbReference>
<dbReference type="GO" id="GO:0005886">
    <property type="term" value="C:plasma membrane"/>
    <property type="evidence" value="ECO:0007669"/>
    <property type="project" value="UniProtKB-SubCell"/>
</dbReference>
<keyword evidence="8" id="KW-0449">Lipoprotein</keyword>
<comment type="subcellular location">
    <subcellularLocation>
        <location evidence="1">Cell membrane</location>
        <topology evidence="1">Lipid-anchor</topology>
        <topology evidence="1">GPI-anchor</topology>
    </subcellularLocation>
</comment>